<dbReference type="AlphaFoldDB" id="T1A8F2"/>
<gene>
    <name evidence="1" type="ORF">B2A_05045</name>
</gene>
<reference evidence="1" key="2">
    <citation type="journal article" date="2014" name="ISME J.">
        <title>Microbial stratification in low pH oxic and suboxic macroscopic growths along an acid mine drainage.</title>
        <authorList>
            <person name="Mendez-Garcia C."/>
            <person name="Mesa V."/>
            <person name="Sprenger R.R."/>
            <person name="Richter M."/>
            <person name="Diez M.S."/>
            <person name="Solano J."/>
            <person name="Bargiela R."/>
            <person name="Golyshina O.V."/>
            <person name="Manteca A."/>
            <person name="Ramos J.L."/>
            <person name="Gallego J.R."/>
            <person name="Llorente I."/>
            <person name="Martins Dos Santos V.A."/>
            <person name="Jensen O.N."/>
            <person name="Pelaez A.I."/>
            <person name="Sanchez J."/>
            <person name="Ferrer M."/>
        </authorList>
    </citation>
    <scope>NUCLEOTIDE SEQUENCE</scope>
</reference>
<dbReference type="SUPFAM" id="SSF55729">
    <property type="entry name" value="Acyl-CoA N-acyltransferases (Nat)"/>
    <property type="match status" value="1"/>
</dbReference>
<protein>
    <submittedName>
        <fullName evidence="1">GCN5-related N-acetyltransferase</fullName>
    </submittedName>
</protein>
<proteinExistence type="predicted"/>
<dbReference type="EMBL" id="AUZZ01003458">
    <property type="protein sequence ID" value="EQD56951.1"/>
    <property type="molecule type" value="Genomic_DNA"/>
</dbReference>
<reference evidence="1" key="1">
    <citation type="submission" date="2013-08" db="EMBL/GenBank/DDBJ databases">
        <authorList>
            <person name="Mendez C."/>
            <person name="Richter M."/>
            <person name="Ferrer M."/>
            <person name="Sanchez J."/>
        </authorList>
    </citation>
    <scope>NUCLEOTIDE SEQUENCE</scope>
</reference>
<dbReference type="GO" id="GO:0016740">
    <property type="term" value="F:transferase activity"/>
    <property type="evidence" value="ECO:0007669"/>
    <property type="project" value="UniProtKB-KW"/>
</dbReference>
<dbReference type="InterPro" id="IPR016181">
    <property type="entry name" value="Acyl_CoA_acyltransferase"/>
</dbReference>
<organism evidence="1">
    <name type="scientific">mine drainage metagenome</name>
    <dbReference type="NCBI Taxonomy" id="410659"/>
    <lineage>
        <taxon>unclassified sequences</taxon>
        <taxon>metagenomes</taxon>
        <taxon>ecological metagenomes</taxon>
    </lineage>
</organism>
<name>T1A8F2_9ZZZZ</name>
<comment type="caution">
    <text evidence="1">The sequence shown here is derived from an EMBL/GenBank/DDBJ whole genome shotgun (WGS) entry which is preliminary data.</text>
</comment>
<evidence type="ECO:0000313" key="1">
    <source>
        <dbReference type="EMBL" id="EQD56951.1"/>
    </source>
</evidence>
<keyword evidence="1" id="KW-0808">Transferase</keyword>
<accession>T1A8F2</accession>
<sequence>MPVDKLVIRKAEPKDAKKIIECMQSVMDEHIYFVSEYYLYTERGEQERLRNPDDLTLVASNGDRIAGVLTLQRGVYRKNRHTANLGIAVMNGYRHRGDWHWVDKGISSLGRK</sequence>
<dbReference type="Gene3D" id="3.40.630.30">
    <property type="match status" value="1"/>
</dbReference>